<dbReference type="RefSeq" id="WP_005172504.1">
    <property type="nucleotide sequence ID" value="NZ_BANR01000004.1"/>
</dbReference>
<feature type="region of interest" description="Disordered" evidence="5">
    <location>
        <begin position="1"/>
        <end position="65"/>
    </location>
</feature>
<proteinExistence type="predicted"/>
<sequence length="159" mass="16799">MTNPYDPQGDPMRKDGGYGQAPYGGEQPQYGGDPYGQPQYGQAQYGQPQYGQPQYGGQSYGQPQYGYGNTPPDNNLVWAILCTVLCCLPLGIVSIVKSTSVNGLWAAGDYAGAQQAADDAKKWAMWGAIAGAASIVVGIVIYVIFAIVLVSSIPSTSTY</sequence>
<keyword evidence="2 6" id="KW-0812">Transmembrane</keyword>
<evidence type="ECO:0000256" key="3">
    <source>
        <dbReference type="ARBA" id="ARBA00022989"/>
    </source>
</evidence>
<dbReference type="InterPro" id="IPR007593">
    <property type="entry name" value="CD225/Dispanin_fam"/>
</dbReference>
<evidence type="ECO:0000313" key="8">
    <source>
        <dbReference type="Proteomes" id="UP000010988"/>
    </source>
</evidence>
<evidence type="ECO:0000256" key="1">
    <source>
        <dbReference type="ARBA" id="ARBA00004370"/>
    </source>
</evidence>
<keyword evidence="8" id="KW-1185">Reference proteome</keyword>
<dbReference type="eggNOG" id="COG3087">
    <property type="taxonomic scope" value="Bacteria"/>
</dbReference>
<dbReference type="STRING" id="1220583.GOACH_04_04360"/>
<accession>L7KK17</accession>
<evidence type="ECO:0000256" key="2">
    <source>
        <dbReference type="ARBA" id="ARBA00022692"/>
    </source>
</evidence>
<evidence type="ECO:0008006" key="9">
    <source>
        <dbReference type="Google" id="ProtNLM"/>
    </source>
</evidence>
<dbReference type="Pfam" id="PF04505">
    <property type="entry name" value="CD225"/>
    <property type="match status" value="1"/>
</dbReference>
<dbReference type="AlphaFoldDB" id="L7KK17"/>
<feature type="transmembrane region" description="Helical" evidence="6">
    <location>
        <begin position="76"/>
        <end position="96"/>
    </location>
</feature>
<dbReference type="GO" id="GO:0016020">
    <property type="term" value="C:membrane"/>
    <property type="evidence" value="ECO:0007669"/>
    <property type="project" value="UniProtKB-SubCell"/>
</dbReference>
<keyword evidence="3 6" id="KW-1133">Transmembrane helix</keyword>
<evidence type="ECO:0000256" key="5">
    <source>
        <dbReference type="SAM" id="MobiDB-lite"/>
    </source>
</evidence>
<evidence type="ECO:0000256" key="6">
    <source>
        <dbReference type="SAM" id="Phobius"/>
    </source>
</evidence>
<dbReference type="EMBL" id="BANR01000004">
    <property type="protein sequence ID" value="GAC48038.1"/>
    <property type="molecule type" value="Genomic_DNA"/>
</dbReference>
<dbReference type="Proteomes" id="UP000010988">
    <property type="component" value="Unassembled WGS sequence"/>
</dbReference>
<keyword evidence="4 6" id="KW-0472">Membrane</keyword>
<protein>
    <recommendedName>
        <fullName evidence="9">Interferon-induced transmembrane protein</fullName>
    </recommendedName>
</protein>
<reference evidence="7 8" key="1">
    <citation type="submission" date="2012-12" db="EMBL/GenBank/DDBJ databases">
        <title>Whole genome shotgun sequence of Gordonia aichiensis NBRC 108223.</title>
        <authorList>
            <person name="Isaki-Nakamura S."/>
            <person name="Hosoyama A."/>
            <person name="Tsuchikane K."/>
            <person name="Ando Y."/>
            <person name="Baba S."/>
            <person name="Ohji S."/>
            <person name="Hamada M."/>
            <person name="Tamura T."/>
            <person name="Yamazoe A."/>
            <person name="Yamazaki S."/>
            <person name="Fujita N."/>
        </authorList>
    </citation>
    <scope>NUCLEOTIDE SEQUENCE [LARGE SCALE GENOMIC DNA]</scope>
    <source>
        <strain evidence="7 8">NBRC 108223</strain>
    </source>
</reference>
<comment type="subcellular location">
    <subcellularLocation>
        <location evidence="1">Membrane</location>
    </subcellularLocation>
</comment>
<organism evidence="7 8">
    <name type="scientific">Gordonia aichiensis NBRC 108223</name>
    <dbReference type="NCBI Taxonomy" id="1220583"/>
    <lineage>
        <taxon>Bacteria</taxon>
        <taxon>Bacillati</taxon>
        <taxon>Actinomycetota</taxon>
        <taxon>Actinomycetes</taxon>
        <taxon>Mycobacteriales</taxon>
        <taxon>Gordoniaceae</taxon>
        <taxon>Gordonia</taxon>
    </lineage>
</organism>
<dbReference type="InterPro" id="IPR051423">
    <property type="entry name" value="CD225/Dispanin"/>
</dbReference>
<evidence type="ECO:0000256" key="4">
    <source>
        <dbReference type="ARBA" id="ARBA00023136"/>
    </source>
</evidence>
<name>L7KK17_9ACTN</name>
<feature type="transmembrane region" description="Helical" evidence="6">
    <location>
        <begin position="123"/>
        <end position="150"/>
    </location>
</feature>
<dbReference type="PANTHER" id="PTHR14948">
    <property type="entry name" value="NG5"/>
    <property type="match status" value="1"/>
</dbReference>
<evidence type="ECO:0000313" key="7">
    <source>
        <dbReference type="EMBL" id="GAC48038.1"/>
    </source>
</evidence>
<feature type="compositionally biased region" description="Low complexity" evidence="5">
    <location>
        <begin position="20"/>
        <end position="65"/>
    </location>
</feature>
<dbReference type="PANTHER" id="PTHR14948:SF44">
    <property type="entry name" value="PROLINE-RICH TRANSMEMBRANE PROTEIN 1-LIKE"/>
    <property type="match status" value="1"/>
</dbReference>
<gene>
    <name evidence="7" type="ORF">GOACH_04_04360</name>
</gene>
<comment type="caution">
    <text evidence="7">The sequence shown here is derived from an EMBL/GenBank/DDBJ whole genome shotgun (WGS) entry which is preliminary data.</text>
</comment>
<dbReference type="OrthoDB" id="9815705at2"/>